<feature type="transmembrane region" description="Helical" evidence="1">
    <location>
        <begin position="56"/>
        <end position="77"/>
    </location>
</feature>
<comment type="caution">
    <text evidence="3">The sequence shown here is derived from an EMBL/GenBank/DDBJ whole genome shotgun (WGS) entry which is preliminary data.</text>
</comment>
<reference evidence="4" key="1">
    <citation type="journal article" date="2019" name="Int. J. Syst. Evol. Microbiol.">
        <title>The Global Catalogue of Microorganisms (GCM) 10K type strain sequencing project: providing services to taxonomists for standard genome sequencing and annotation.</title>
        <authorList>
            <consortium name="The Broad Institute Genomics Platform"/>
            <consortium name="The Broad Institute Genome Sequencing Center for Infectious Disease"/>
            <person name="Wu L."/>
            <person name="Ma J."/>
        </authorList>
    </citation>
    <scope>NUCLEOTIDE SEQUENCE [LARGE SCALE GENOMIC DNA]</scope>
    <source>
        <strain evidence="4">JCM 17841</strain>
    </source>
</reference>
<evidence type="ECO:0000313" key="4">
    <source>
        <dbReference type="Proteomes" id="UP001501243"/>
    </source>
</evidence>
<dbReference type="InterPro" id="IPR002656">
    <property type="entry name" value="Acyl_transf_3_dom"/>
</dbReference>
<dbReference type="PANTHER" id="PTHR23028">
    <property type="entry name" value="ACETYLTRANSFERASE"/>
    <property type="match status" value="1"/>
</dbReference>
<dbReference type="Proteomes" id="UP001501243">
    <property type="component" value="Unassembled WGS sequence"/>
</dbReference>
<feature type="transmembrane region" description="Helical" evidence="1">
    <location>
        <begin position="290"/>
        <end position="308"/>
    </location>
</feature>
<gene>
    <name evidence="3" type="ORF">GCM10023172_04310</name>
</gene>
<evidence type="ECO:0000256" key="1">
    <source>
        <dbReference type="SAM" id="Phobius"/>
    </source>
</evidence>
<feature type="transmembrane region" description="Helical" evidence="1">
    <location>
        <begin position="130"/>
        <end position="148"/>
    </location>
</feature>
<feature type="transmembrane region" description="Helical" evidence="1">
    <location>
        <begin position="98"/>
        <end position="118"/>
    </location>
</feature>
<evidence type="ECO:0000313" key="3">
    <source>
        <dbReference type="EMBL" id="GAA4494353.1"/>
    </source>
</evidence>
<keyword evidence="1" id="KW-0472">Membrane</keyword>
<dbReference type="RefSeq" id="WP_208130401.1">
    <property type="nucleotide sequence ID" value="NZ_BAABGQ010000003.1"/>
</dbReference>
<evidence type="ECO:0000259" key="2">
    <source>
        <dbReference type="Pfam" id="PF01757"/>
    </source>
</evidence>
<feature type="transmembrane region" description="Helical" evidence="1">
    <location>
        <begin position="360"/>
        <end position="376"/>
    </location>
</feature>
<dbReference type="EMBL" id="BAABGQ010000003">
    <property type="protein sequence ID" value="GAA4494353.1"/>
    <property type="molecule type" value="Genomic_DNA"/>
</dbReference>
<dbReference type="InterPro" id="IPR050879">
    <property type="entry name" value="Acyltransferase_3"/>
</dbReference>
<sequence>MTTQATHSADIRPVVFYDHPLEALRGVAALLVALGHAIAAGPVFDPHFRPSGVWQYAPPGHLAVLVFFLLSGYVIGLTNPAPLATGEARRRYLRKRIVRLYPLYILALGATGILAAAYHKPFSVSEWEGYLVFLQGLAVAVPSYNQPIWSLPYEMAYYLLFMLVSARAWPAWRVAAGCVGVGVLGTLLHVQPLVLIALAYGGAFWFTGLALSTVARRQAPPRYGAMLAWLLLLLAYQRLNLVSAGLHTLGLDLDENVVPFFERPINFADLSYLLLGVPLLLCFSNRMVPGLLWLERAAFASPALYLLAYGLTGRLFGTTNLSVCLPAGAYVVAGVVYLLRGQWAAAAARVVQRLQPLGSISYGVYIIHYPLLWLVHEVPFFSGSVGTWLGRLVGYFALVLGLSWVLERRLQPWLKRRLA</sequence>
<feature type="transmembrane region" description="Helical" evidence="1">
    <location>
        <begin position="320"/>
        <end position="339"/>
    </location>
</feature>
<accession>A0ABP8PZ43</accession>
<name>A0ABP8PZ43_9BACT</name>
<feature type="transmembrane region" description="Helical" evidence="1">
    <location>
        <begin position="223"/>
        <end position="245"/>
    </location>
</feature>
<feature type="transmembrane region" description="Helical" evidence="1">
    <location>
        <begin position="388"/>
        <end position="406"/>
    </location>
</feature>
<keyword evidence="4" id="KW-1185">Reference proteome</keyword>
<protein>
    <recommendedName>
        <fullName evidence="2">Acyltransferase 3 domain-containing protein</fullName>
    </recommendedName>
</protein>
<keyword evidence="1" id="KW-1133">Transmembrane helix</keyword>
<proteinExistence type="predicted"/>
<feature type="transmembrane region" description="Helical" evidence="1">
    <location>
        <begin position="192"/>
        <end position="211"/>
    </location>
</feature>
<dbReference type="Pfam" id="PF01757">
    <property type="entry name" value="Acyl_transf_3"/>
    <property type="match status" value="1"/>
</dbReference>
<feature type="domain" description="Acyltransferase 3" evidence="2">
    <location>
        <begin position="21"/>
        <end position="288"/>
    </location>
</feature>
<feature type="transmembrane region" description="Helical" evidence="1">
    <location>
        <begin position="26"/>
        <end position="44"/>
    </location>
</feature>
<keyword evidence="1" id="KW-0812">Transmembrane</keyword>
<organism evidence="3 4">
    <name type="scientific">Hymenobacter ginsengisoli</name>
    <dbReference type="NCBI Taxonomy" id="1051626"/>
    <lineage>
        <taxon>Bacteria</taxon>
        <taxon>Pseudomonadati</taxon>
        <taxon>Bacteroidota</taxon>
        <taxon>Cytophagia</taxon>
        <taxon>Cytophagales</taxon>
        <taxon>Hymenobacteraceae</taxon>
        <taxon>Hymenobacter</taxon>
    </lineage>
</organism>
<feature type="transmembrane region" description="Helical" evidence="1">
    <location>
        <begin position="265"/>
        <end position="283"/>
    </location>
</feature>